<accession>A0ABT8RMF8</accession>
<evidence type="ECO:0000259" key="9">
    <source>
        <dbReference type="PROSITE" id="PS01124"/>
    </source>
</evidence>
<dbReference type="SMART" id="SM00342">
    <property type="entry name" value="HTH_ARAC"/>
    <property type="match status" value="1"/>
</dbReference>
<dbReference type="InterPro" id="IPR011123">
    <property type="entry name" value="Y_Y_Y"/>
</dbReference>
<proteinExistence type="predicted"/>
<dbReference type="SUPFAM" id="SSF63829">
    <property type="entry name" value="Calcium-dependent phosphotriesterase"/>
    <property type="match status" value="3"/>
</dbReference>
<keyword evidence="5" id="KW-0804">Transcription</keyword>
<keyword evidence="7" id="KW-0812">Transmembrane</keyword>
<evidence type="ECO:0000256" key="5">
    <source>
        <dbReference type="ARBA" id="ARBA00023163"/>
    </source>
</evidence>
<dbReference type="InterPro" id="IPR004358">
    <property type="entry name" value="Sig_transdc_His_kin-like_C"/>
</dbReference>
<dbReference type="PANTHER" id="PTHR43547">
    <property type="entry name" value="TWO-COMPONENT HISTIDINE KINASE"/>
    <property type="match status" value="1"/>
</dbReference>
<gene>
    <name evidence="12" type="ORF">Q2T41_03100</name>
</gene>
<keyword evidence="4" id="KW-0805">Transcription regulation</keyword>
<dbReference type="Pfam" id="PF12833">
    <property type="entry name" value="HTH_18"/>
    <property type="match status" value="1"/>
</dbReference>
<dbReference type="InterPro" id="IPR013783">
    <property type="entry name" value="Ig-like_fold"/>
</dbReference>
<feature type="domain" description="HTH araC/xylS-type" evidence="9">
    <location>
        <begin position="1289"/>
        <end position="1388"/>
    </location>
</feature>
<sequence length="1388" mass="158825">MKFIDQKINSYLKAAYTLTGLLLVSFTNAFSQEANLPKYKFKSLKNSHTQRAVSSISQDHQGFIWMGTYGLGINKYNGIDFISYQFNELDSTSVSNSLIHETFVDSNNRVWIGTEVGLDIYNREQDNFTHIQLLNKNLPKINISVQTIIEDTDGTIFVGTHQQGLFKIDPNTLKVERINVLGVKYLSNLLINKLVYFENRILAGSNLGLLELETESKKKLQPLSLKTFNGEIAVTVSIETMEVDSKGTLWIGTSAKGLIKIDGNEKGRYSVDKLNFTSKRVLSILETPRNTILCGSENAGMFEIDKNGEILNHYINEKFEKGAIKSNSIWDLFLDKQHRIWISYYNKGIGVFDKNHDKFSDLESKINYVNSLQSSSVTGICEDDQQRLWLGIDGGGIDVYSIEEQKFTHLLNTDNPIAKGLNASDVQTLFKDSKGNMWAGTWNSGIYFLPKGQQKFINYTIETTKGELNSNRILSFSEDSNGTIWIGTFSNGIYSFDPTNSTFTSYNSTIFKINKLSYSDVRCIYVDSEDNIWIGSNAGLFKLIKKNNKFELESLTQRLHNNADRKPRYTGLVLQIFEDSAKNIWLGTDGTGLFKYSMKKDNFSRINPDGFNKVTVSSIIEDEDNTIWVAGNNGISKFNINDSTVTNFSVNDGLLTNDFNINSVFKNDHGTLFFGSYEGVNYFNPNSLPFNSNVSTVYLSDLKLFNKSVVPGQKNSPLNKVLSQTKEITLKHNQSVFTIDYAPIDFTRPEKINFAYYLDGFERDWNFVQNTRSATYTNLPAGEYTFKVKAANSDGVWNENSVNLHIEILRPWWLTNWVIFCYFILFLVACYYLFQYLNSRLKTKRLILQEREKFVQEELLNNKKIQFFTNISHEFRTPLTLILGPLEYLMNEANLPENIRKRHNIIQKNAVRLKRLIDELMDFRKLQYNEIPLKITHFNLSQLLENIISHFTEEAEQRNIMLSLEKTDDELMLLADRSKIEKIIFNILSNAFKSTPTNGIITLMLSFKKEHLFNLHSEEFTSDAVEISIEDTGKGIEPDELNNIFDRFYQVKELNEQYYGGTGIGLELVRSFVNLHRGEISVESEIGVGTKFKVLIPLNNNQIDTQNSETTKKLEPNILPIIKSTILNHNEVPTDTREQKKSILVVEDNFELSSYIKDELKENYKVIIAENGKKGLQLAFKNVPDLIISDVIMPIMNGIDFCKEVKNDLKTSHIPILMLTAKASSDDWVEGLDSGADVYMNKPFEMKIMKSHIKQLINNRSILYSKYLGESKFDISESKTTSIDQQFILNIVAYVNKNINEPDLNVEKLASEFFLSRSQLYRKIKALTGVTANELIRNIRLDRAKELIENTEYSISEICDFVGFSSPSYFSKCFKKYFGIPPTDLKKD</sequence>
<feature type="signal peptide" evidence="8">
    <location>
        <begin position="1"/>
        <end position="29"/>
    </location>
</feature>
<evidence type="ECO:0000256" key="1">
    <source>
        <dbReference type="ARBA" id="ARBA00000085"/>
    </source>
</evidence>
<dbReference type="EC" id="2.7.13.3" evidence="2"/>
<evidence type="ECO:0000256" key="4">
    <source>
        <dbReference type="ARBA" id="ARBA00023015"/>
    </source>
</evidence>
<evidence type="ECO:0000256" key="2">
    <source>
        <dbReference type="ARBA" id="ARBA00012438"/>
    </source>
</evidence>
<dbReference type="Proteomes" id="UP001168579">
    <property type="component" value="Unassembled WGS sequence"/>
</dbReference>
<evidence type="ECO:0000256" key="6">
    <source>
        <dbReference type="PROSITE-ProRule" id="PRU00169"/>
    </source>
</evidence>
<dbReference type="SMART" id="SM00387">
    <property type="entry name" value="HATPase_c"/>
    <property type="match status" value="1"/>
</dbReference>
<reference evidence="12" key="2">
    <citation type="submission" date="2023-06" db="EMBL/GenBank/DDBJ databases">
        <authorList>
            <person name="Lucena T."/>
            <person name="Sun Q."/>
        </authorList>
    </citation>
    <scope>NUCLEOTIDE SEQUENCE</scope>
    <source>
        <strain evidence="12">CECT 8869</strain>
    </source>
</reference>
<dbReference type="InterPro" id="IPR015943">
    <property type="entry name" value="WD40/YVTN_repeat-like_dom_sf"/>
</dbReference>
<keyword evidence="8" id="KW-0732">Signal</keyword>
<dbReference type="InterPro" id="IPR009057">
    <property type="entry name" value="Homeodomain-like_sf"/>
</dbReference>
<dbReference type="Gene3D" id="3.40.50.2300">
    <property type="match status" value="1"/>
</dbReference>
<evidence type="ECO:0000256" key="8">
    <source>
        <dbReference type="SAM" id="SignalP"/>
    </source>
</evidence>
<evidence type="ECO:0000259" key="10">
    <source>
        <dbReference type="PROSITE" id="PS50109"/>
    </source>
</evidence>
<dbReference type="CDD" id="cd00082">
    <property type="entry name" value="HisKA"/>
    <property type="match status" value="1"/>
</dbReference>
<keyword evidence="3 6" id="KW-0597">Phosphoprotein</keyword>
<dbReference type="Pfam" id="PF07495">
    <property type="entry name" value="Y_Y_Y"/>
    <property type="match status" value="1"/>
</dbReference>
<dbReference type="Gene3D" id="1.10.287.130">
    <property type="match status" value="1"/>
</dbReference>
<feature type="domain" description="Histidine kinase" evidence="10">
    <location>
        <begin position="870"/>
        <end position="1100"/>
    </location>
</feature>
<dbReference type="Pfam" id="PF07494">
    <property type="entry name" value="Reg_prop"/>
    <property type="match status" value="5"/>
</dbReference>
<dbReference type="SUPFAM" id="SSF52172">
    <property type="entry name" value="CheY-like"/>
    <property type="match status" value="1"/>
</dbReference>
<dbReference type="Gene3D" id="1.10.10.60">
    <property type="entry name" value="Homeodomain-like"/>
    <property type="match status" value="2"/>
</dbReference>
<dbReference type="Gene3D" id="2.130.10.10">
    <property type="entry name" value="YVTN repeat-like/Quinoprotein amine dehydrogenase"/>
    <property type="match status" value="2"/>
</dbReference>
<dbReference type="SUPFAM" id="SSF55874">
    <property type="entry name" value="ATPase domain of HSP90 chaperone/DNA topoisomerase II/histidine kinase"/>
    <property type="match status" value="1"/>
</dbReference>
<dbReference type="SMART" id="SM00388">
    <property type="entry name" value="HisKA"/>
    <property type="match status" value="1"/>
</dbReference>
<evidence type="ECO:0000313" key="13">
    <source>
        <dbReference type="Proteomes" id="UP001168579"/>
    </source>
</evidence>
<protein>
    <recommendedName>
        <fullName evidence="2">histidine kinase</fullName>
        <ecNumber evidence="2">2.7.13.3</ecNumber>
    </recommendedName>
</protein>
<dbReference type="PROSITE" id="PS50109">
    <property type="entry name" value="HIS_KIN"/>
    <property type="match status" value="1"/>
</dbReference>
<dbReference type="InterPro" id="IPR005467">
    <property type="entry name" value="His_kinase_dom"/>
</dbReference>
<dbReference type="InterPro" id="IPR011006">
    <property type="entry name" value="CheY-like_superfamily"/>
</dbReference>
<comment type="caution">
    <text evidence="12">The sequence shown here is derived from an EMBL/GenBank/DDBJ whole genome shotgun (WGS) entry which is preliminary data.</text>
</comment>
<evidence type="ECO:0000256" key="3">
    <source>
        <dbReference type="ARBA" id="ARBA00022553"/>
    </source>
</evidence>
<name>A0ABT8RMF8_9FLAO</name>
<dbReference type="PRINTS" id="PR00344">
    <property type="entry name" value="BCTRLSENSOR"/>
</dbReference>
<dbReference type="Gene3D" id="2.60.40.10">
    <property type="entry name" value="Immunoglobulins"/>
    <property type="match status" value="1"/>
</dbReference>
<dbReference type="SMART" id="SM00448">
    <property type="entry name" value="REC"/>
    <property type="match status" value="1"/>
</dbReference>
<feature type="domain" description="Response regulatory" evidence="11">
    <location>
        <begin position="1142"/>
        <end position="1257"/>
    </location>
</feature>
<dbReference type="SUPFAM" id="SSF46689">
    <property type="entry name" value="Homeodomain-like"/>
    <property type="match status" value="1"/>
</dbReference>
<keyword evidence="7" id="KW-0472">Membrane</keyword>
<dbReference type="EMBL" id="JAUKUC010000001">
    <property type="protein sequence ID" value="MDO1511652.1"/>
    <property type="molecule type" value="Genomic_DNA"/>
</dbReference>
<dbReference type="InterPro" id="IPR036890">
    <property type="entry name" value="HATPase_C_sf"/>
</dbReference>
<dbReference type="RefSeq" id="WP_304434905.1">
    <property type="nucleotide sequence ID" value="NZ_JAUKUC010000001.1"/>
</dbReference>
<dbReference type="CDD" id="cd17574">
    <property type="entry name" value="REC_OmpR"/>
    <property type="match status" value="1"/>
</dbReference>
<dbReference type="Pfam" id="PF00072">
    <property type="entry name" value="Response_reg"/>
    <property type="match status" value="1"/>
</dbReference>
<dbReference type="Pfam" id="PF00512">
    <property type="entry name" value="HisKA"/>
    <property type="match status" value="1"/>
</dbReference>
<dbReference type="InterPro" id="IPR003661">
    <property type="entry name" value="HisK_dim/P_dom"/>
</dbReference>
<dbReference type="InterPro" id="IPR001789">
    <property type="entry name" value="Sig_transdc_resp-reg_receiver"/>
</dbReference>
<reference evidence="12" key="1">
    <citation type="journal article" date="2014" name="Int. J. Syst. Evol. Microbiol.">
        <title>Complete genome of a new Firmicutes species belonging to the dominant human colonic microbiota ('Ruminococcus bicirculans') reveals two chromosomes and a selective capacity to utilize plant glucans.</title>
        <authorList>
            <consortium name="NISC Comparative Sequencing Program"/>
            <person name="Wegmann U."/>
            <person name="Louis P."/>
            <person name="Goesmann A."/>
            <person name="Henrissat B."/>
            <person name="Duncan S.H."/>
            <person name="Flint H.J."/>
        </authorList>
    </citation>
    <scope>NUCLEOTIDE SEQUENCE</scope>
    <source>
        <strain evidence="12">CECT 8869</strain>
    </source>
</reference>
<evidence type="ECO:0000313" key="12">
    <source>
        <dbReference type="EMBL" id="MDO1511652.1"/>
    </source>
</evidence>
<dbReference type="PROSITE" id="PS50110">
    <property type="entry name" value="RESPONSE_REGULATORY"/>
    <property type="match status" value="1"/>
</dbReference>
<dbReference type="PROSITE" id="PS01124">
    <property type="entry name" value="HTH_ARAC_FAMILY_2"/>
    <property type="match status" value="1"/>
</dbReference>
<dbReference type="SUPFAM" id="SSF50998">
    <property type="entry name" value="Quinoprotein alcohol dehydrogenase-like"/>
    <property type="match status" value="1"/>
</dbReference>
<keyword evidence="7" id="KW-1133">Transmembrane helix</keyword>
<feature type="chain" id="PRO_5045841791" description="histidine kinase" evidence="8">
    <location>
        <begin position="30"/>
        <end position="1388"/>
    </location>
</feature>
<dbReference type="InterPro" id="IPR036097">
    <property type="entry name" value="HisK_dim/P_sf"/>
</dbReference>
<evidence type="ECO:0000256" key="7">
    <source>
        <dbReference type="SAM" id="Phobius"/>
    </source>
</evidence>
<dbReference type="InterPro" id="IPR018060">
    <property type="entry name" value="HTH_AraC"/>
</dbReference>
<comment type="catalytic activity">
    <reaction evidence="1">
        <text>ATP + protein L-histidine = ADP + protein N-phospho-L-histidine.</text>
        <dbReference type="EC" id="2.7.13.3"/>
    </reaction>
</comment>
<dbReference type="PANTHER" id="PTHR43547:SF2">
    <property type="entry name" value="HYBRID SIGNAL TRANSDUCTION HISTIDINE KINASE C"/>
    <property type="match status" value="1"/>
</dbReference>
<dbReference type="Pfam" id="PF02518">
    <property type="entry name" value="HATPase_c"/>
    <property type="match status" value="1"/>
</dbReference>
<dbReference type="InterPro" id="IPR011047">
    <property type="entry name" value="Quinoprotein_ADH-like_sf"/>
</dbReference>
<feature type="modified residue" description="4-aspartylphosphate" evidence="6">
    <location>
        <position position="1190"/>
    </location>
</feature>
<dbReference type="SUPFAM" id="SSF47384">
    <property type="entry name" value="Homodimeric domain of signal transducing histidine kinase"/>
    <property type="match status" value="1"/>
</dbReference>
<feature type="transmembrane region" description="Helical" evidence="7">
    <location>
        <begin position="812"/>
        <end position="834"/>
    </location>
</feature>
<dbReference type="InterPro" id="IPR003594">
    <property type="entry name" value="HATPase_dom"/>
</dbReference>
<organism evidence="12 13">
    <name type="scientific">Maribacter confluentis</name>
    <dbReference type="NCBI Taxonomy" id="1656093"/>
    <lineage>
        <taxon>Bacteria</taxon>
        <taxon>Pseudomonadati</taxon>
        <taxon>Bacteroidota</taxon>
        <taxon>Flavobacteriia</taxon>
        <taxon>Flavobacteriales</taxon>
        <taxon>Flavobacteriaceae</taxon>
        <taxon>Maribacter</taxon>
    </lineage>
</organism>
<dbReference type="Gene3D" id="3.30.565.10">
    <property type="entry name" value="Histidine kinase-like ATPase, C-terminal domain"/>
    <property type="match status" value="1"/>
</dbReference>
<keyword evidence="13" id="KW-1185">Reference proteome</keyword>
<dbReference type="InterPro" id="IPR011110">
    <property type="entry name" value="Reg_prop"/>
</dbReference>
<evidence type="ECO:0000259" key="11">
    <source>
        <dbReference type="PROSITE" id="PS50110"/>
    </source>
</evidence>